<comment type="similarity">
    <text evidence="3">Belongs to the peptidase M36 family.</text>
</comment>
<keyword evidence="14" id="KW-1185">Reference proteome</keyword>
<sequence>MKSNFTYFTFGFKFKIILFLSLFFSVSSQAQTEIESAKKYLSDHTNQYKLLSSDVNEMVVSSAYLSPTTGWYHIYFNQTYQSIEVYNGMLNLILKDGQVQYVANKFIENVAEKVPVSLKQLSVSPTQALNKTLTKLGISAANLQEINPKNLLNGIATQTSFTDATIADNNIEVKLYWLPYDIQENKVTKSKLALAWNVKFLAKNQQNAWSFHIDANSGEIIRQQDNIIHCNFGTPEHLTTPHECAENSSPLATQNTAKLAVAANSYQVFDYPIESPIHGTRTAVTSPYTRFFPASSGPGATNGWHNDGTTNYTTTRGNNVWAQEDVNDDDIPGNSPTSATLDFNYAYTKGLATSTGNQNAAITNLFYWNNLIHDVLWRYGFDEPSGNFQNNNQGRGGLGNDYVFADAQDGGGTNNANFYPPADGTNGRMQMYLWSNVGSPSFQPDGDFDNGIIAHEYGHGWSIRLTGGPANSNCLDNVEQGGEGWSDYLTLMLTTNWASLTPTVTSANIPRGIGTYVLGQTTAGAGIRPYRYSYDMANINAPVTYAKVGDVSFSEPHGIGSIWATMLWDMTWAIILQDNQIVNNIYETPTVIADLRGNAAALKLVNEGLRLQPCSPSFVDARDAILQADQLLFNGRYRCAIGQAFARRGLGVNASTGASSNDRIVTEDYNPVGNAPLTSAKTFNICTNTAFDYVATSSTVGATFSWTRPVVAGISNLASSGNTPNISEILINTTNAPIIVKYNFVLAPNTCSPITQVVSVTVTPSIVPTVSDYAVCQNGVVLNGEGLVVPASTTNVVDGVLTVGATYRRGGGDNTTTYITESTITAVYYKTYTFVAPSNGAVNFEITQAVLGNAGSDDTYMTLYKTSFDPANPATNFLRGDDDSGVSLKSSFTHTLVQGTTYIVVVSTYDNLTTGSFRLQLSIPIFPIINSWYKDASGGTALATGEIFNPVGISGSGITNTATEGTTTFYVSNSLYPTCKTATTFTINPPSVGGNITGTTSVCAGTNTSTLTLSGQKGNVQKWQSSTVANFATATDIANTTTSLTTSNLSQTTYYRAILKSGACVAANSQVATITAVPMPTILSGSANNPTLCSLSNGSINFTSVNLPDGSYSVSYTGADSPQNVNVLNNSFSVSGLKSGIYSNFSVNRLGCVGTDISTKTLIDSLPSGTTNKTICYNSIASLSGTCLGNTMKWYDSTGTILKGTGTTFTTENLSNNTTYKTRCENLTCQSAFIDVLVTVNAISPIPNIQKDTLLLLGDTITLKATNCVGVGSALKWYQALNDVAVNMPLSPIASSQYYATCEKTQNTLACPSLKSNILNVALTSVIKSVSSGDWEIESTWDISRIPKVGISVIIQPNHTVIVNGIGTAKNVEYNGTGSLKFNNASSKLNIGL</sequence>
<evidence type="ECO:0000256" key="9">
    <source>
        <dbReference type="ARBA" id="ARBA00023049"/>
    </source>
</evidence>
<accession>A0A316EHA9</accession>
<dbReference type="Proteomes" id="UP000245489">
    <property type="component" value="Unassembled WGS sequence"/>
</dbReference>
<feature type="chain" id="PRO_5016439753" evidence="11">
    <location>
        <begin position="31"/>
        <end position="1393"/>
    </location>
</feature>
<evidence type="ECO:0000256" key="3">
    <source>
        <dbReference type="ARBA" id="ARBA00006006"/>
    </source>
</evidence>
<evidence type="ECO:0000256" key="5">
    <source>
        <dbReference type="ARBA" id="ARBA00022670"/>
    </source>
</evidence>
<dbReference type="InterPro" id="IPR044023">
    <property type="entry name" value="Ig_7"/>
</dbReference>
<keyword evidence="4" id="KW-0964">Secreted</keyword>
<dbReference type="InterPro" id="IPR001842">
    <property type="entry name" value="Peptidase_M36"/>
</dbReference>
<dbReference type="SUPFAM" id="SSF55486">
    <property type="entry name" value="Metalloproteases ('zincins'), catalytic domain"/>
    <property type="match status" value="1"/>
</dbReference>
<dbReference type="OrthoDB" id="5377264at2"/>
<dbReference type="InterPro" id="IPR050371">
    <property type="entry name" value="Fungal_virulence_M36"/>
</dbReference>
<dbReference type="PANTHER" id="PTHR33478">
    <property type="entry name" value="EXTRACELLULAR METALLOPROTEINASE MEP"/>
    <property type="match status" value="1"/>
</dbReference>
<dbReference type="RefSeq" id="WP_109741206.1">
    <property type="nucleotide sequence ID" value="NZ_QGGO01000002.1"/>
</dbReference>
<keyword evidence="8" id="KW-0862">Zinc</keyword>
<dbReference type="Gene3D" id="3.10.170.10">
    <property type="match status" value="1"/>
</dbReference>
<dbReference type="PANTHER" id="PTHR33478:SF1">
    <property type="entry name" value="EXTRACELLULAR METALLOPROTEINASE MEP"/>
    <property type="match status" value="1"/>
</dbReference>
<comment type="subcellular location">
    <subcellularLocation>
        <location evidence="2">Secreted</location>
    </subcellularLocation>
</comment>
<feature type="signal peptide" evidence="11">
    <location>
        <begin position="1"/>
        <end position="30"/>
    </location>
</feature>
<gene>
    <name evidence="13" type="ORF">LV89_00418</name>
</gene>
<keyword evidence="10" id="KW-0865">Zymogen</keyword>
<dbReference type="InterPro" id="IPR027268">
    <property type="entry name" value="Peptidase_M4/M1_CTD_sf"/>
</dbReference>
<evidence type="ECO:0000313" key="13">
    <source>
        <dbReference type="EMBL" id="PWK28865.1"/>
    </source>
</evidence>
<name>A0A316EHA9_9BACT</name>
<dbReference type="Pfam" id="PF02128">
    <property type="entry name" value="Peptidase_M36"/>
    <property type="match status" value="1"/>
</dbReference>
<proteinExistence type="inferred from homology"/>
<evidence type="ECO:0000256" key="2">
    <source>
        <dbReference type="ARBA" id="ARBA00004613"/>
    </source>
</evidence>
<dbReference type="PRINTS" id="PR00999">
    <property type="entry name" value="FUNGALYSIN"/>
</dbReference>
<keyword evidence="9" id="KW-0482">Metalloprotease</keyword>
<keyword evidence="5" id="KW-0645">Protease</keyword>
<evidence type="ECO:0000256" key="4">
    <source>
        <dbReference type="ARBA" id="ARBA00022525"/>
    </source>
</evidence>
<evidence type="ECO:0000256" key="8">
    <source>
        <dbReference type="ARBA" id="ARBA00022833"/>
    </source>
</evidence>
<dbReference type="GO" id="GO:0004222">
    <property type="term" value="F:metalloendopeptidase activity"/>
    <property type="evidence" value="ECO:0007669"/>
    <property type="project" value="InterPro"/>
</dbReference>
<evidence type="ECO:0000256" key="7">
    <source>
        <dbReference type="ARBA" id="ARBA00022801"/>
    </source>
</evidence>
<feature type="domain" description="Ig-like" evidence="12">
    <location>
        <begin position="1167"/>
        <end position="1241"/>
    </location>
</feature>
<evidence type="ECO:0000256" key="1">
    <source>
        <dbReference type="ARBA" id="ARBA00001947"/>
    </source>
</evidence>
<dbReference type="CDD" id="cd09596">
    <property type="entry name" value="M36"/>
    <property type="match status" value="1"/>
</dbReference>
<comment type="caution">
    <text evidence="13">The sequence shown here is derived from an EMBL/GenBank/DDBJ whole genome shotgun (WGS) entry which is preliminary data.</text>
</comment>
<organism evidence="13 14">
    <name type="scientific">Arcicella aurantiaca</name>
    <dbReference type="NCBI Taxonomy" id="591202"/>
    <lineage>
        <taxon>Bacteria</taxon>
        <taxon>Pseudomonadati</taxon>
        <taxon>Bacteroidota</taxon>
        <taxon>Cytophagia</taxon>
        <taxon>Cytophagales</taxon>
        <taxon>Flectobacillaceae</taxon>
        <taxon>Arcicella</taxon>
    </lineage>
</organism>
<keyword evidence="11" id="KW-0732">Signal</keyword>
<dbReference type="Gene3D" id="1.10.390.10">
    <property type="entry name" value="Neutral Protease Domain 2"/>
    <property type="match status" value="1"/>
</dbReference>
<dbReference type="Pfam" id="PF19081">
    <property type="entry name" value="Ig_7"/>
    <property type="match status" value="1"/>
</dbReference>
<dbReference type="EMBL" id="QGGO01000002">
    <property type="protein sequence ID" value="PWK28865.1"/>
    <property type="molecule type" value="Genomic_DNA"/>
</dbReference>
<keyword evidence="7" id="KW-0378">Hydrolase</keyword>
<protein>
    <submittedName>
        <fullName evidence="13">Fungalysin/thermolysin propeptide</fullName>
    </submittedName>
</protein>
<keyword evidence="6" id="KW-0479">Metal-binding</keyword>
<evidence type="ECO:0000259" key="12">
    <source>
        <dbReference type="Pfam" id="PF19081"/>
    </source>
</evidence>
<evidence type="ECO:0000256" key="6">
    <source>
        <dbReference type="ARBA" id="ARBA00022723"/>
    </source>
</evidence>
<dbReference type="GO" id="GO:0005615">
    <property type="term" value="C:extracellular space"/>
    <property type="evidence" value="ECO:0007669"/>
    <property type="project" value="InterPro"/>
</dbReference>
<dbReference type="GO" id="GO:0008270">
    <property type="term" value="F:zinc ion binding"/>
    <property type="evidence" value="ECO:0007669"/>
    <property type="project" value="InterPro"/>
</dbReference>
<evidence type="ECO:0000256" key="10">
    <source>
        <dbReference type="ARBA" id="ARBA00023145"/>
    </source>
</evidence>
<evidence type="ECO:0000256" key="11">
    <source>
        <dbReference type="SAM" id="SignalP"/>
    </source>
</evidence>
<comment type="cofactor">
    <cofactor evidence="1">
        <name>Zn(2+)</name>
        <dbReference type="ChEBI" id="CHEBI:29105"/>
    </cofactor>
</comment>
<evidence type="ECO:0000313" key="14">
    <source>
        <dbReference type="Proteomes" id="UP000245489"/>
    </source>
</evidence>
<dbReference type="GO" id="GO:0006508">
    <property type="term" value="P:proteolysis"/>
    <property type="evidence" value="ECO:0007669"/>
    <property type="project" value="UniProtKB-KW"/>
</dbReference>
<reference evidence="13 14" key="1">
    <citation type="submission" date="2018-05" db="EMBL/GenBank/DDBJ databases">
        <title>Genomic Encyclopedia of Archaeal and Bacterial Type Strains, Phase II (KMG-II): from individual species to whole genera.</title>
        <authorList>
            <person name="Goeker M."/>
        </authorList>
    </citation>
    <scope>NUCLEOTIDE SEQUENCE [LARGE SCALE GENOMIC DNA]</scope>
    <source>
        <strain evidence="13 14">DSM 22214</strain>
    </source>
</reference>